<name>A0ABP7X8Q2_9ACTN</name>
<evidence type="ECO:0000313" key="2">
    <source>
        <dbReference type="EMBL" id="GAA4107564.1"/>
    </source>
</evidence>
<dbReference type="PROSITE" id="PS50902">
    <property type="entry name" value="FLAVODOXIN_LIKE"/>
    <property type="match status" value="1"/>
</dbReference>
<keyword evidence="3" id="KW-1185">Reference proteome</keyword>
<proteinExistence type="predicted"/>
<dbReference type="SUPFAM" id="SSF52218">
    <property type="entry name" value="Flavoproteins"/>
    <property type="match status" value="1"/>
</dbReference>
<dbReference type="Gene3D" id="3.40.50.360">
    <property type="match status" value="1"/>
</dbReference>
<dbReference type="InterPro" id="IPR029039">
    <property type="entry name" value="Flavoprotein-like_sf"/>
</dbReference>
<evidence type="ECO:0000259" key="1">
    <source>
        <dbReference type="PROSITE" id="PS50902"/>
    </source>
</evidence>
<comment type="caution">
    <text evidence="2">The sequence shown here is derived from an EMBL/GenBank/DDBJ whole genome shotgun (WGS) entry which is preliminary data.</text>
</comment>
<protein>
    <submittedName>
        <fullName evidence="2">Flavodoxin family protein</fullName>
    </submittedName>
</protein>
<dbReference type="EMBL" id="BAAAZH010000001">
    <property type="protein sequence ID" value="GAA4107564.1"/>
    <property type="molecule type" value="Genomic_DNA"/>
</dbReference>
<dbReference type="Proteomes" id="UP001501495">
    <property type="component" value="Unassembled WGS sequence"/>
</dbReference>
<reference evidence="3" key="1">
    <citation type="journal article" date="2019" name="Int. J. Syst. Evol. Microbiol.">
        <title>The Global Catalogue of Microorganisms (GCM) 10K type strain sequencing project: providing services to taxonomists for standard genome sequencing and annotation.</title>
        <authorList>
            <consortium name="The Broad Institute Genomics Platform"/>
            <consortium name="The Broad Institute Genome Sequencing Center for Infectious Disease"/>
            <person name="Wu L."/>
            <person name="Ma J."/>
        </authorList>
    </citation>
    <scope>NUCLEOTIDE SEQUENCE [LARGE SCALE GENOMIC DNA]</scope>
    <source>
        <strain evidence="3">JCM 16703</strain>
    </source>
</reference>
<sequence>MVLVLLLVPEGSAVPHPPTRPRSALVVFESMFGNTGHLTRAVAAGLRGQGVDTLTLDVAIAAPPERVTADLLVLGAPTHSGSLSDITTRADAVRQGASSDRMIGGLREWLVHAHPDTAVHPGGVPVAAFDCRAHRLDPHRDAVDGAAPSALAMAGLQGFVPHAEPEVFYVRDLLGPLAPGEMERAAAWGRRLARALVGV</sequence>
<organism evidence="2 3">
    <name type="scientific">Nocardioides fonticola</name>
    <dbReference type="NCBI Taxonomy" id="450363"/>
    <lineage>
        <taxon>Bacteria</taxon>
        <taxon>Bacillati</taxon>
        <taxon>Actinomycetota</taxon>
        <taxon>Actinomycetes</taxon>
        <taxon>Propionibacteriales</taxon>
        <taxon>Nocardioidaceae</taxon>
        <taxon>Nocardioides</taxon>
    </lineage>
</organism>
<evidence type="ECO:0000313" key="3">
    <source>
        <dbReference type="Proteomes" id="UP001501495"/>
    </source>
</evidence>
<dbReference type="InterPro" id="IPR008254">
    <property type="entry name" value="Flavodoxin/NO_synth"/>
</dbReference>
<feature type="domain" description="Flavodoxin-like" evidence="1">
    <location>
        <begin position="24"/>
        <end position="193"/>
    </location>
</feature>
<accession>A0ABP7X8Q2</accession>
<gene>
    <name evidence="2" type="ORF">GCM10022215_00530</name>
</gene>